<dbReference type="STRING" id="1552123.EP57_00940"/>
<evidence type="ECO:0000259" key="1">
    <source>
        <dbReference type="SMART" id="SM00860"/>
    </source>
</evidence>
<protein>
    <submittedName>
        <fullName evidence="2">Spore coat protein</fullName>
    </submittedName>
</protein>
<dbReference type="InterPro" id="IPR018958">
    <property type="entry name" value="Knr4/Smi1-like_dom"/>
</dbReference>
<dbReference type="eggNOG" id="ENOG5031H7B">
    <property type="taxonomic scope" value="Bacteria"/>
</dbReference>
<dbReference type="Gene3D" id="3.40.1580.10">
    <property type="entry name" value="SMI1/KNR4-like"/>
    <property type="match status" value="1"/>
</dbReference>
<dbReference type="EMBL" id="JNFA01000002">
    <property type="protein sequence ID" value="KGL44555.1"/>
    <property type="molecule type" value="Genomic_DNA"/>
</dbReference>
<dbReference type="OrthoDB" id="5880263at2"/>
<dbReference type="SMART" id="SM00860">
    <property type="entry name" value="SMI1_KNR4"/>
    <property type="match status" value="1"/>
</dbReference>
<organism evidence="2 3">
    <name type="scientific">Listeria booriae</name>
    <dbReference type="NCBI Taxonomy" id="1552123"/>
    <lineage>
        <taxon>Bacteria</taxon>
        <taxon>Bacillati</taxon>
        <taxon>Bacillota</taxon>
        <taxon>Bacilli</taxon>
        <taxon>Bacillales</taxon>
        <taxon>Listeriaceae</taxon>
        <taxon>Listeria</taxon>
    </lineage>
</organism>
<dbReference type="Pfam" id="PF14567">
    <property type="entry name" value="SUKH_5"/>
    <property type="match status" value="1"/>
</dbReference>
<dbReference type="SUPFAM" id="SSF160631">
    <property type="entry name" value="SMI1/KNR4-like"/>
    <property type="match status" value="1"/>
</dbReference>
<dbReference type="AlphaFoldDB" id="A0A099WK85"/>
<name>A0A099WK85_9LIST</name>
<keyword evidence="2" id="KW-0946">Virion</keyword>
<comment type="caution">
    <text evidence="2">The sequence shown here is derived from an EMBL/GenBank/DDBJ whole genome shotgun (WGS) entry which is preliminary data.</text>
</comment>
<dbReference type="InterPro" id="IPR037883">
    <property type="entry name" value="Knr4/Smi1-like_sf"/>
</dbReference>
<accession>A0A099WK85</accession>
<dbReference type="GeneID" id="58716012"/>
<proteinExistence type="predicted"/>
<evidence type="ECO:0000313" key="2">
    <source>
        <dbReference type="EMBL" id="KGL44555.1"/>
    </source>
</evidence>
<dbReference type="RefSeq" id="WP_036083304.1">
    <property type="nucleotide sequence ID" value="NZ_CBCSHQ010000008.1"/>
</dbReference>
<sequence>MNQKIVNMIEAYQEDKDFFGAIKNEDINKVEKELAIKIPEQYRDFILKYGSGGICGVDIEGVEGELGSSMLQATKRYRELGLANEYIVVYDLGEYVLCMDTSDTEEDSKVYSWERTSKKPELRYDSFDDFLEDYFQEAIDNY</sequence>
<reference evidence="2 3" key="1">
    <citation type="submission" date="2014-05" db="EMBL/GenBank/DDBJ databases">
        <title>Novel Listeriaceae from food processing environments.</title>
        <authorList>
            <person name="den Bakker H.C."/>
        </authorList>
    </citation>
    <scope>NUCLEOTIDE SEQUENCE [LARGE SCALE GENOMIC DNA]</scope>
    <source>
        <strain evidence="2 3">FSL A5-0281</strain>
    </source>
</reference>
<gene>
    <name evidence="2" type="ORF">EP57_00940</name>
</gene>
<dbReference type="Proteomes" id="UP000029844">
    <property type="component" value="Unassembled WGS sequence"/>
</dbReference>
<evidence type="ECO:0000313" key="3">
    <source>
        <dbReference type="Proteomes" id="UP000029844"/>
    </source>
</evidence>
<keyword evidence="3" id="KW-1185">Reference proteome</keyword>
<feature type="domain" description="Knr4/Smi1-like" evidence="1">
    <location>
        <begin position="21"/>
        <end position="133"/>
    </location>
</feature>
<keyword evidence="2" id="KW-0167">Capsid protein</keyword>